<proteinExistence type="inferred from homology"/>
<name>A0A351U6D9_9BACT</name>
<dbReference type="Proteomes" id="UP000777265">
    <property type="component" value="Unassembled WGS sequence"/>
</dbReference>
<feature type="domain" description="Flagellar M-ring C-terminal" evidence="13">
    <location>
        <begin position="253"/>
        <end position="421"/>
    </location>
</feature>
<dbReference type="STRING" id="909663.GCA_000512235_02359"/>
<dbReference type="GO" id="GO:0009431">
    <property type="term" value="C:bacterial-type flagellum basal body, MS ring"/>
    <property type="evidence" value="ECO:0007669"/>
    <property type="project" value="InterPro"/>
</dbReference>
<evidence type="ECO:0000256" key="10">
    <source>
        <dbReference type="SAM" id="MobiDB-lite"/>
    </source>
</evidence>
<accession>A0A351U6D9</accession>
<dbReference type="Pfam" id="PF08345">
    <property type="entry name" value="YscJ_FliF_C"/>
    <property type="match status" value="1"/>
</dbReference>
<evidence type="ECO:0000313" key="15">
    <source>
        <dbReference type="Proteomes" id="UP000777265"/>
    </source>
</evidence>
<feature type="compositionally biased region" description="Basic and acidic residues" evidence="10">
    <location>
        <begin position="289"/>
        <end position="298"/>
    </location>
</feature>
<keyword evidence="14" id="KW-0966">Cell projection</keyword>
<dbReference type="InterPro" id="IPR043427">
    <property type="entry name" value="YscJ/FliF"/>
</dbReference>
<comment type="caution">
    <text evidence="14">The sequence shown here is derived from an EMBL/GenBank/DDBJ whole genome shotgun (WGS) entry which is preliminary data.</text>
</comment>
<sequence length="534" mass="59350">MEAFLKQAKSYVKTIPKNKLYLYIFILIAVIGGSVVGLSFIQKESYSTLFSGLSPEDASMVVTKLKEQKIPYKLGLGGTAIYVPSEKVYDVRLLLVSQNALPGGGGVGFELFDKTNYGMTEFMQNINYKRAVQGELARTINQMPEVKSSRVHIAIPEKTLFTEREKEVTASVFLKMKPGKTLSKDQVTGIVHLAAGSIEGLKPENVVVIDSSGKIIYKNGNADSPIVLSGQQFELQKSVERKLEESIQSMLDKFIPSSQSIVRASVELNLRKIEKMEEEYQPNKNAITTEKKSKEKMTNQDGKVGGVPGVASNVPITGGSKNVRPESPGRINLSEREESHTTYEVSKSVRKIIEPFGDIKRVSIAIVVDGKYEKMKGQKGEELKYIPRSGNELNDIKNLVARAVGCDEERGDKIEVLNIPFETENFADEKNLVEKAERKELVFNISKYVFYLVIFVAVFLFLVRPLLDILKRREPALPLTQLKDIYVKSAAPEPVPVLEDNAQAEAQIQAALAEPMKDKALVSAIIKEWIKEGA</sequence>
<dbReference type="EMBL" id="JAAYEE010000089">
    <property type="protein sequence ID" value="NLW34870.1"/>
    <property type="molecule type" value="Genomic_DNA"/>
</dbReference>
<dbReference type="GO" id="GO:0071973">
    <property type="term" value="P:bacterial-type flagellum-dependent cell motility"/>
    <property type="evidence" value="ECO:0007669"/>
    <property type="project" value="InterPro"/>
</dbReference>
<dbReference type="AlphaFoldDB" id="A0A351U6D9"/>
<feature type="transmembrane region" description="Helical" evidence="11">
    <location>
        <begin position="20"/>
        <end position="41"/>
    </location>
</feature>
<comment type="similarity">
    <text evidence="3 9">Belongs to the FliF family.</text>
</comment>
<reference evidence="14" key="2">
    <citation type="submission" date="2020-01" db="EMBL/GenBank/DDBJ databases">
        <authorList>
            <person name="Campanaro S."/>
        </authorList>
    </citation>
    <scope>NUCLEOTIDE SEQUENCE</scope>
    <source>
        <strain evidence="14">AS06rmzACSIP_7</strain>
    </source>
</reference>
<evidence type="ECO:0000313" key="14">
    <source>
        <dbReference type="EMBL" id="NLW34870.1"/>
    </source>
</evidence>
<evidence type="ECO:0000256" key="7">
    <source>
        <dbReference type="ARBA" id="ARBA00023136"/>
    </source>
</evidence>
<evidence type="ECO:0000256" key="5">
    <source>
        <dbReference type="ARBA" id="ARBA00022692"/>
    </source>
</evidence>
<keyword evidence="14" id="KW-0969">Cilium</keyword>
<evidence type="ECO:0000256" key="3">
    <source>
        <dbReference type="ARBA" id="ARBA00007971"/>
    </source>
</evidence>
<keyword evidence="4" id="KW-1003">Cell membrane</keyword>
<dbReference type="GO" id="GO:0003774">
    <property type="term" value="F:cytoskeletal motor activity"/>
    <property type="evidence" value="ECO:0007669"/>
    <property type="project" value="InterPro"/>
</dbReference>
<keyword evidence="5 11" id="KW-0812">Transmembrane</keyword>
<dbReference type="PIRSF" id="PIRSF004862">
    <property type="entry name" value="FliF"/>
    <property type="match status" value="1"/>
</dbReference>
<evidence type="ECO:0000256" key="11">
    <source>
        <dbReference type="SAM" id="Phobius"/>
    </source>
</evidence>
<dbReference type="GO" id="GO:0005886">
    <property type="term" value="C:plasma membrane"/>
    <property type="evidence" value="ECO:0007669"/>
    <property type="project" value="UniProtKB-SubCell"/>
</dbReference>
<evidence type="ECO:0000259" key="13">
    <source>
        <dbReference type="Pfam" id="PF08345"/>
    </source>
</evidence>
<comment type="subcellular location">
    <subcellularLocation>
        <location evidence="1 9">Bacterial flagellum basal body</location>
    </subcellularLocation>
    <subcellularLocation>
        <location evidence="2">Cell membrane</location>
        <topology evidence="2">Multi-pass membrane protein</topology>
    </subcellularLocation>
</comment>
<evidence type="ECO:0000256" key="8">
    <source>
        <dbReference type="ARBA" id="ARBA00023143"/>
    </source>
</evidence>
<evidence type="ECO:0000259" key="12">
    <source>
        <dbReference type="Pfam" id="PF01514"/>
    </source>
</evidence>
<keyword evidence="14" id="KW-0282">Flagellum</keyword>
<dbReference type="InterPro" id="IPR045851">
    <property type="entry name" value="AMP-bd_C_sf"/>
</dbReference>
<dbReference type="Pfam" id="PF01514">
    <property type="entry name" value="YscJ_FliF"/>
    <property type="match status" value="1"/>
</dbReference>
<reference evidence="14" key="1">
    <citation type="journal article" date="2020" name="Biotechnol. Biofuels">
        <title>New insights from the biogas microbiome by comprehensive genome-resolved metagenomics of nearly 1600 species originating from multiple anaerobic digesters.</title>
        <authorList>
            <person name="Campanaro S."/>
            <person name="Treu L."/>
            <person name="Rodriguez-R L.M."/>
            <person name="Kovalovszki A."/>
            <person name="Ziels R.M."/>
            <person name="Maus I."/>
            <person name="Zhu X."/>
            <person name="Kougias P.G."/>
            <person name="Basile A."/>
            <person name="Luo G."/>
            <person name="Schluter A."/>
            <person name="Konstantinidis K.T."/>
            <person name="Angelidaki I."/>
        </authorList>
    </citation>
    <scope>NUCLEOTIDE SEQUENCE</scope>
    <source>
        <strain evidence="14">AS06rmzACSIP_7</strain>
    </source>
</reference>
<keyword evidence="8 9" id="KW-0975">Bacterial flagellum</keyword>
<evidence type="ECO:0000256" key="1">
    <source>
        <dbReference type="ARBA" id="ARBA00004117"/>
    </source>
</evidence>
<feature type="transmembrane region" description="Helical" evidence="11">
    <location>
        <begin position="448"/>
        <end position="467"/>
    </location>
</feature>
<organism evidence="14 15">
    <name type="scientific">Syntrophorhabdus aromaticivorans</name>
    <dbReference type="NCBI Taxonomy" id="328301"/>
    <lineage>
        <taxon>Bacteria</taxon>
        <taxon>Pseudomonadati</taxon>
        <taxon>Thermodesulfobacteriota</taxon>
        <taxon>Syntrophorhabdia</taxon>
        <taxon>Syntrophorhabdales</taxon>
        <taxon>Syntrophorhabdaceae</taxon>
        <taxon>Syntrophorhabdus</taxon>
    </lineage>
</organism>
<dbReference type="PANTHER" id="PTHR30046">
    <property type="entry name" value="FLAGELLAR M-RING PROTEIN"/>
    <property type="match status" value="1"/>
</dbReference>
<dbReference type="InterPro" id="IPR000067">
    <property type="entry name" value="FlgMring_FliF"/>
</dbReference>
<dbReference type="Gene3D" id="3.30.300.30">
    <property type="match status" value="1"/>
</dbReference>
<evidence type="ECO:0000256" key="6">
    <source>
        <dbReference type="ARBA" id="ARBA00022989"/>
    </source>
</evidence>
<evidence type="ECO:0000256" key="2">
    <source>
        <dbReference type="ARBA" id="ARBA00004651"/>
    </source>
</evidence>
<dbReference type="InterPro" id="IPR013556">
    <property type="entry name" value="Flag_M-ring_C"/>
</dbReference>
<dbReference type="PRINTS" id="PR01009">
    <property type="entry name" value="FLGMRINGFLIF"/>
</dbReference>
<feature type="domain" description="Flagellar M-ring N-terminal" evidence="12">
    <location>
        <begin position="42"/>
        <end position="216"/>
    </location>
</feature>
<keyword evidence="7 11" id="KW-0472">Membrane</keyword>
<gene>
    <name evidence="14" type="primary">fliF</name>
    <name evidence="14" type="ORF">GXY80_05225</name>
</gene>
<dbReference type="NCBIfam" id="TIGR00206">
    <property type="entry name" value="fliF"/>
    <property type="match status" value="1"/>
</dbReference>
<dbReference type="InterPro" id="IPR006182">
    <property type="entry name" value="FliF_N_dom"/>
</dbReference>
<evidence type="ECO:0000256" key="9">
    <source>
        <dbReference type="PIRNR" id="PIRNR004862"/>
    </source>
</evidence>
<protein>
    <recommendedName>
        <fullName evidence="9">Flagellar M-ring protein</fullName>
    </recommendedName>
</protein>
<dbReference type="PANTHER" id="PTHR30046:SF0">
    <property type="entry name" value="FLAGELLAR M-RING PROTEIN"/>
    <property type="match status" value="1"/>
</dbReference>
<evidence type="ECO:0000256" key="4">
    <source>
        <dbReference type="ARBA" id="ARBA00022475"/>
    </source>
</evidence>
<feature type="region of interest" description="Disordered" evidence="10">
    <location>
        <begin position="282"/>
        <end position="339"/>
    </location>
</feature>
<comment type="function">
    <text evidence="9">The M ring may be actively involved in energy transduction.</text>
</comment>
<keyword evidence="6 11" id="KW-1133">Transmembrane helix</keyword>